<dbReference type="STRING" id="49451.A0A314KKR8"/>
<name>A0A314KKR8_NICAT</name>
<evidence type="ECO:0000313" key="2">
    <source>
        <dbReference type="EMBL" id="OIT29309.1"/>
    </source>
</evidence>
<reference evidence="2" key="1">
    <citation type="submission" date="2016-11" db="EMBL/GenBank/DDBJ databases">
        <title>The genome of Nicotiana attenuata.</title>
        <authorList>
            <person name="Xu S."/>
            <person name="Brockmoeller T."/>
            <person name="Gaquerel E."/>
            <person name="Navarro A."/>
            <person name="Kuhl H."/>
            <person name="Gase K."/>
            <person name="Ling Z."/>
            <person name="Zhou W."/>
            <person name="Kreitzer C."/>
            <person name="Stanke M."/>
            <person name="Tang H."/>
            <person name="Lyons E."/>
            <person name="Pandey P."/>
            <person name="Pandey S.P."/>
            <person name="Timmermann B."/>
            <person name="Baldwin I.T."/>
        </authorList>
    </citation>
    <scope>NUCLEOTIDE SEQUENCE [LARGE SCALE GENOMIC DNA]</scope>
    <source>
        <strain evidence="2">UT</strain>
    </source>
</reference>
<dbReference type="Gramene" id="OIT29309">
    <property type="protein sequence ID" value="OIT29309"/>
    <property type="gene ID" value="A4A49_56420"/>
</dbReference>
<gene>
    <name evidence="2" type="ORF">A4A49_56420</name>
</gene>
<dbReference type="EMBL" id="MJEQ01001815">
    <property type="protein sequence ID" value="OIT29309.1"/>
    <property type="molecule type" value="Genomic_DNA"/>
</dbReference>
<keyword evidence="3" id="KW-1185">Reference proteome</keyword>
<dbReference type="PANTHER" id="PTHR11439">
    <property type="entry name" value="GAG-POL-RELATED RETROTRANSPOSON"/>
    <property type="match status" value="1"/>
</dbReference>
<dbReference type="Proteomes" id="UP000187609">
    <property type="component" value="Unassembled WGS sequence"/>
</dbReference>
<dbReference type="SUPFAM" id="SSF56672">
    <property type="entry name" value="DNA/RNA polymerases"/>
    <property type="match status" value="1"/>
</dbReference>
<feature type="non-terminal residue" evidence="2">
    <location>
        <position position="231"/>
    </location>
</feature>
<dbReference type="Pfam" id="PF07727">
    <property type="entry name" value="RVT_2"/>
    <property type="match status" value="1"/>
</dbReference>
<comment type="caution">
    <text evidence="2">The sequence shown here is derived from an EMBL/GenBank/DDBJ whole genome shotgun (WGS) entry which is preliminary data.</text>
</comment>
<sequence>MWNKCLTDALLSLGFLGSKTDSSLFFKCAGERKLFCLIYVDDILVMGSDSALVQSLVTQLQNKFAVRDLGKLSYFLGIETSAGLHLQQGKYVGDLLKRVHMDSCSNISTPASPSTKLSSTEGSQFNNSTLYRSVVGALQYLTFTRPDIAFAVTKVSQFMHCTMDSHWTAVKHILRYIKATPSHGLFFAKGTSTLLHGYTDSDWGGDVNDRKSTTRFAIFLGSNLISWASRK</sequence>
<evidence type="ECO:0000259" key="1">
    <source>
        <dbReference type="Pfam" id="PF07727"/>
    </source>
</evidence>
<dbReference type="PANTHER" id="PTHR11439:SF467">
    <property type="entry name" value="INTEGRASE CATALYTIC DOMAIN-CONTAINING PROTEIN"/>
    <property type="match status" value="1"/>
</dbReference>
<evidence type="ECO:0000313" key="3">
    <source>
        <dbReference type="Proteomes" id="UP000187609"/>
    </source>
</evidence>
<dbReference type="InterPro" id="IPR013103">
    <property type="entry name" value="RVT_2"/>
</dbReference>
<dbReference type="AlphaFoldDB" id="A0A314KKR8"/>
<accession>A0A314KKR8</accession>
<feature type="domain" description="Reverse transcriptase Ty1/copia-type" evidence="1">
    <location>
        <begin position="1"/>
        <end position="111"/>
    </location>
</feature>
<dbReference type="InterPro" id="IPR043502">
    <property type="entry name" value="DNA/RNA_pol_sf"/>
</dbReference>
<protein>
    <submittedName>
        <fullName evidence="2">Mitochondrial protein</fullName>
    </submittedName>
</protein>
<proteinExistence type="predicted"/>
<organism evidence="2 3">
    <name type="scientific">Nicotiana attenuata</name>
    <name type="common">Coyote tobacco</name>
    <dbReference type="NCBI Taxonomy" id="49451"/>
    <lineage>
        <taxon>Eukaryota</taxon>
        <taxon>Viridiplantae</taxon>
        <taxon>Streptophyta</taxon>
        <taxon>Embryophyta</taxon>
        <taxon>Tracheophyta</taxon>
        <taxon>Spermatophyta</taxon>
        <taxon>Magnoliopsida</taxon>
        <taxon>eudicotyledons</taxon>
        <taxon>Gunneridae</taxon>
        <taxon>Pentapetalae</taxon>
        <taxon>asterids</taxon>
        <taxon>lamiids</taxon>
        <taxon>Solanales</taxon>
        <taxon>Solanaceae</taxon>
        <taxon>Nicotianoideae</taxon>
        <taxon>Nicotianeae</taxon>
        <taxon>Nicotiana</taxon>
    </lineage>
</organism>